<feature type="domain" description="Peptidase M1 alanyl aminopeptidase Ig-like fold" evidence="10">
    <location>
        <begin position="529"/>
        <end position="633"/>
    </location>
</feature>
<dbReference type="SUPFAM" id="SSF63737">
    <property type="entry name" value="Leukotriene A4 hydrolase N-terminal domain"/>
    <property type="match status" value="1"/>
</dbReference>
<dbReference type="PANTHER" id="PTHR46322">
    <property type="entry name" value="PUROMYCIN-SENSITIVE AMINOPEPTIDASE"/>
    <property type="match status" value="1"/>
</dbReference>
<evidence type="ECO:0000259" key="11">
    <source>
        <dbReference type="Pfam" id="PF17432"/>
    </source>
</evidence>
<evidence type="ECO:0000256" key="5">
    <source>
        <dbReference type="ARBA" id="ARBA00022723"/>
    </source>
</evidence>
<dbReference type="PANTHER" id="PTHR46322:SF1">
    <property type="entry name" value="PUROMYCIN-SENSITIVE AMINOPEPTIDASE"/>
    <property type="match status" value="1"/>
</dbReference>
<dbReference type="GO" id="GO:0006508">
    <property type="term" value="P:proteolysis"/>
    <property type="evidence" value="ECO:0007669"/>
    <property type="project" value="UniProtKB-KW"/>
</dbReference>
<proteinExistence type="inferred from homology"/>
<dbReference type="InterPro" id="IPR014782">
    <property type="entry name" value="Peptidase_M1_dom"/>
</dbReference>
<dbReference type="InterPro" id="IPR038438">
    <property type="entry name" value="PepN_Ig-like_sf"/>
</dbReference>
<evidence type="ECO:0000313" key="13">
    <source>
        <dbReference type="EMBL" id="KAK3241910.1"/>
    </source>
</evidence>
<dbReference type="Gene3D" id="3.30.2010.30">
    <property type="match status" value="1"/>
</dbReference>
<dbReference type="InterPro" id="IPR024601">
    <property type="entry name" value="Peptidase_M1_pepN_C"/>
</dbReference>
<comment type="caution">
    <text evidence="13">The sequence shown here is derived from an EMBL/GenBank/DDBJ whole genome shotgun (WGS) entry which is preliminary data.</text>
</comment>
<sequence>MSVCSASFRCSPLAVALRLARSASKPRTVSRVPSASAQTLRGANFALGASTRPLEGLGSRVPIFSKAPTRTICASVATEAEAAPTPIYLKDYAAPSYLVETLDLDFDLGEETSKCRAVSKIVPNYEGSPPTLELDGDASMVLAGISIDGKEISADKYELKSSGELRILDLPAGSFTLEIVTDLEPQNNTALEGLYKSSGNFCTQCEANGFRRITFFQDRPDVMAKYTTRITADKAKYPVLLSNGNLMDSGDLSDGKHFALWEDPWVKPCYLFALVAGDLALIEDSFTAADGRDIALKIWVEEHNAHKADFAMESLKASMKWDEDVYGLVYDLDLFNIVAVDDFNMGAMENKSLNVFNSRAVLASPDTATDAEYNFIERVVAHEYFHNYTGNRVTCRDWFQLSLKEGLTVFRDQQFSADMNSEGVKRIADVAGLRAGQFPQDSGPMAHPIRPDSYIKMDNFYTVTVYSKGAEVVRMYQTLLGKEGFRKGMDLYFERHDGQAVTCDDFLNAMADANDTDLEQFKLWYSQAGTPELTVATEYNAEAHTFTIKCKQSVPPTPGQPDKLPMLLPITVGLLGADGADMPATLKGMEQPGGTSTVLRMTEAEQEFVFVDVPERPVASLLRGFSAPVKLATDLSQEDLIFLLANDSDDFNRWDAAQTLLRDMQLRLLAARQAEEELVFDSNILEALGNVVADASKEDADLAFIACVLTFPGSAVLSELVPEVDPMAIYDVCKFVQTHFAASFKDELTAIMHANTEAEYGTEKASRAKRSLKNLCLSYLSSLEEPATAEEALARCQAADNMTDQVAALSALCSWDTPLAEVGLNEFYEQWSKDSLVLIKWFSLQAGRPTPGNLEKVKALLDHPDFKITNPNTCSALIGGFASSTPNFHAADGSGYDFLAEMVLKLDAINPQVAARLVSGLSRWRKYEPVRRELMKAQLERVAASEGLSPNVLEIASKSLA</sequence>
<dbReference type="FunFam" id="2.60.40.1730:FF:000005">
    <property type="entry name" value="Aminopeptidase N"/>
    <property type="match status" value="1"/>
</dbReference>
<dbReference type="Pfam" id="PF11940">
    <property type="entry name" value="DUF3458"/>
    <property type="match status" value="1"/>
</dbReference>
<dbReference type="PRINTS" id="PR00756">
    <property type="entry name" value="ALADIPTASE"/>
</dbReference>
<dbReference type="InterPro" id="IPR035414">
    <property type="entry name" value="Peptidase_M1_pepN_Ig-like"/>
</dbReference>
<evidence type="ECO:0000256" key="6">
    <source>
        <dbReference type="ARBA" id="ARBA00022801"/>
    </source>
</evidence>
<dbReference type="Proteomes" id="UP001190700">
    <property type="component" value="Unassembled WGS sequence"/>
</dbReference>
<dbReference type="InterPro" id="IPR001930">
    <property type="entry name" value="Peptidase_M1"/>
</dbReference>
<accession>A0AAE0BU90</accession>
<dbReference type="FunFam" id="1.10.390.10:FF:000002">
    <property type="entry name" value="Aminopeptidase N"/>
    <property type="match status" value="1"/>
</dbReference>
<dbReference type="InterPro" id="IPR042097">
    <property type="entry name" value="Aminopeptidase_N-like_N_sf"/>
</dbReference>
<feature type="domain" description="Peptidase M1 alanyl aminopeptidase C-terminal" evidence="11">
    <location>
        <begin position="637"/>
        <end position="961"/>
    </location>
</feature>
<feature type="domain" description="Peptidase M1 membrane alanine aminopeptidase" evidence="9">
    <location>
        <begin position="310"/>
        <end position="521"/>
    </location>
</feature>
<evidence type="ECO:0000259" key="10">
    <source>
        <dbReference type="Pfam" id="PF11940"/>
    </source>
</evidence>
<dbReference type="EMBL" id="LGRX02033283">
    <property type="protein sequence ID" value="KAK3241910.1"/>
    <property type="molecule type" value="Genomic_DNA"/>
</dbReference>
<evidence type="ECO:0000259" key="12">
    <source>
        <dbReference type="Pfam" id="PF17900"/>
    </source>
</evidence>
<comment type="similarity">
    <text evidence="2">Belongs to the peptidase M1 family.</text>
</comment>
<dbReference type="Gene3D" id="2.60.40.1840">
    <property type="match status" value="1"/>
</dbReference>
<feature type="domain" description="Aminopeptidase N-like N-terminal" evidence="12">
    <location>
        <begin position="173"/>
        <end position="271"/>
    </location>
</feature>
<reference evidence="13 14" key="1">
    <citation type="journal article" date="2015" name="Genome Biol. Evol.">
        <title>Comparative Genomics of a Bacterivorous Green Alga Reveals Evolutionary Causalities and Consequences of Phago-Mixotrophic Mode of Nutrition.</title>
        <authorList>
            <person name="Burns J.A."/>
            <person name="Paasch A."/>
            <person name="Narechania A."/>
            <person name="Kim E."/>
        </authorList>
    </citation>
    <scope>NUCLEOTIDE SEQUENCE [LARGE SCALE GENOMIC DNA]</scope>
    <source>
        <strain evidence="13 14">PLY_AMNH</strain>
    </source>
</reference>
<evidence type="ECO:0000256" key="1">
    <source>
        <dbReference type="ARBA" id="ARBA00001947"/>
    </source>
</evidence>
<name>A0AAE0BU90_9CHLO</name>
<dbReference type="CDD" id="cd09600">
    <property type="entry name" value="M1_APN"/>
    <property type="match status" value="1"/>
</dbReference>
<keyword evidence="7" id="KW-0862">Zinc</keyword>
<dbReference type="GO" id="GO:0008237">
    <property type="term" value="F:metallopeptidase activity"/>
    <property type="evidence" value="ECO:0007669"/>
    <property type="project" value="UniProtKB-KW"/>
</dbReference>
<dbReference type="InterPro" id="IPR012779">
    <property type="entry name" value="Peptidase_M1_pepN"/>
</dbReference>
<dbReference type="NCBIfam" id="TIGR02414">
    <property type="entry name" value="pepN_proteo"/>
    <property type="match status" value="1"/>
</dbReference>
<comment type="cofactor">
    <cofactor evidence="1">
        <name>Zn(2+)</name>
        <dbReference type="ChEBI" id="CHEBI:29105"/>
    </cofactor>
</comment>
<dbReference type="GO" id="GO:0008270">
    <property type="term" value="F:zinc ion binding"/>
    <property type="evidence" value="ECO:0007669"/>
    <property type="project" value="InterPro"/>
</dbReference>
<evidence type="ECO:0000256" key="7">
    <source>
        <dbReference type="ARBA" id="ARBA00022833"/>
    </source>
</evidence>
<keyword evidence="8" id="KW-0482">Metalloprotease</keyword>
<dbReference type="InterPro" id="IPR037144">
    <property type="entry name" value="Peptidase_M1_pepN_C_sf"/>
</dbReference>
<dbReference type="InterPro" id="IPR045357">
    <property type="entry name" value="Aminopeptidase_N-like_N"/>
</dbReference>
<dbReference type="FunFam" id="2.60.40.1840:FF:000001">
    <property type="entry name" value="Aminopeptidase N"/>
    <property type="match status" value="1"/>
</dbReference>
<dbReference type="AlphaFoldDB" id="A0AAE0BU90"/>
<dbReference type="Gene3D" id="1.10.390.10">
    <property type="entry name" value="Neutral Protease Domain 2"/>
    <property type="match status" value="1"/>
</dbReference>
<keyword evidence="6" id="KW-0378">Hydrolase</keyword>
<dbReference type="Pfam" id="PF01433">
    <property type="entry name" value="Peptidase_M1"/>
    <property type="match status" value="1"/>
</dbReference>
<dbReference type="Gene3D" id="2.60.40.1730">
    <property type="entry name" value="tricorn interacting facor f3 domain"/>
    <property type="match status" value="1"/>
</dbReference>
<evidence type="ECO:0000256" key="8">
    <source>
        <dbReference type="ARBA" id="ARBA00023049"/>
    </source>
</evidence>
<protein>
    <recommendedName>
        <fullName evidence="15">Aminopeptidase N</fullName>
    </recommendedName>
</protein>
<keyword evidence="5" id="KW-0479">Metal-binding</keyword>
<dbReference type="Gene3D" id="1.25.50.10">
    <property type="entry name" value="Peptidase M1, alanyl aminopeptidase, C-terminal domain"/>
    <property type="match status" value="1"/>
</dbReference>
<evidence type="ECO:0000313" key="14">
    <source>
        <dbReference type="Proteomes" id="UP001190700"/>
    </source>
</evidence>
<keyword evidence="4" id="KW-0645">Protease</keyword>
<organism evidence="13 14">
    <name type="scientific">Cymbomonas tetramitiformis</name>
    <dbReference type="NCBI Taxonomy" id="36881"/>
    <lineage>
        <taxon>Eukaryota</taxon>
        <taxon>Viridiplantae</taxon>
        <taxon>Chlorophyta</taxon>
        <taxon>Pyramimonadophyceae</taxon>
        <taxon>Pyramimonadales</taxon>
        <taxon>Pyramimonadaceae</taxon>
        <taxon>Cymbomonas</taxon>
    </lineage>
</organism>
<dbReference type="InterPro" id="IPR027268">
    <property type="entry name" value="Peptidase_M4/M1_CTD_sf"/>
</dbReference>
<dbReference type="Pfam" id="PF17900">
    <property type="entry name" value="Peptidase_M1_N"/>
    <property type="match status" value="1"/>
</dbReference>
<evidence type="ECO:0000256" key="3">
    <source>
        <dbReference type="ARBA" id="ARBA00022438"/>
    </source>
</evidence>
<keyword evidence="3" id="KW-0031">Aminopeptidase</keyword>
<evidence type="ECO:0008006" key="15">
    <source>
        <dbReference type="Google" id="ProtNLM"/>
    </source>
</evidence>
<dbReference type="Pfam" id="PF17432">
    <property type="entry name" value="DUF3458_C"/>
    <property type="match status" value="1"/>
</dbReference>
<evidence type="ECO:0000256" key="4">
    <source>
        <dbReference type="ARBA" id="ARBA00022670"/>
    </source>
</evidence>
<gene>
    <name evidence="13" type="ORF">CYMTET_48368</name>
</gene>
<dbReference type="FunFam" id="3.30.2010.30:FF:000002">
    <property type="entry name" value="Putative aminopeptidase N"/>
    <property type="match status" value="1"/>
</dbReference>
<dbReference type="SUPFAM" id="SSF55486">
    <property type="entry name" value="Metalloproteases ('zincins'), catalytic domain"/>
    <property type="match status" value="1"/>
</dbReference>
<keyword evidence="14" id="KW-1185">Reference proteome</keyword>
<evidence type="ECO:0000256" key="2">
    <source>
        <dbReference type="ARBA" id="ARBA00010136"/>
    </source>
</evidence>
<dbReference type="GO" id="GO:0004177">
    <property type="term" value="F:aminopeptidase activity"/>
    <property type="evidence" value="ECO:0007669"/>
    <property type="project" value="UniProtKB-KW"/>
</dbReference>
<evidence type="ECO:0000259" key="9">
    <source>
        <dbReference type="Pfam" id="PF01433"/>
    </source>
</evidence>